<dbReference type="AlphaFoldDB" id="A0A3N1HU47"/>
<keyword evidence="2" id="KW-1185">Reference proteome</keyword>
<comment type="caution">
    <text evidence="1">The sequence shown here is derived from an EMBL/GenBank/DDBJ whole genome shotgun (WGS) entry which is preliminary data.</text>
</comment>
<reference evidence="1 2" key="1">
    <citation type="journal article" date="2015" name="Stand. Genomic Sci.">
        <title>Genomic Encyclopedia of Bacterial and Archaeal Type Strains, Phase III: the genomes of soil and plant-associated and newly described type strains.</title>
        <authorList>
            <person name="Whitman W.B."/>
            <person name="Woyke T."/>
            <person name="Klenk H.P."/>
            <person name="Zhou Y."/>
            <person name="Lilburn T.G."/>
            <person name="Beck B.J."/>
            <person name="De Vos P."/>
            <person name="Vandamme P."/>
            <person name="Eisen J.A."/>
            <person name="Garrity G."/>
            <person name="Hugenholtz P."/>
            <person name="Kyrpides N.C."/>
        </authorList>
    </citation>
    <scope>NUCLEOTIDE SEQUENCE [LARGE SCALE GENOMIC DNA]</scope>
    <source>
        <strain evidence="1 2">CECT 7306</strain>
    </source>
</reference>
<dbReference type="Pfam" id="PF09438">
    <property type="entry name" value="DUF2017"/>
    <property type="match status" value="1"/>
</dbReference>
<dbReference type="RefSeq" id="WP_123378655.1">
    <property type="nucleotide sequence ID" value="NZ_RJKN01000001.1"/>
</dbReference>
<dbReference type="Proteomes" id="UP000276232">
    <property type="component" value="Unassembled WGS sequence"/>
</dbReference>
<evidence type="ECO:0000313" key="1">
    <source>
        <dbReference type="EMBL" id="ROP45989.1"/>
    </source>
</evidence>
<dbReference type="InParanoid" id="A0A3N1HU47"/>
<proteinExistence type="predicted"/>
<accession>A0A3N1HU47</accession>
<evidence type="ECO:0000313" key="2">
    <source>
        <dbReference type="Proteomes" id="UP000276232"/>
    </source>
</evidence>
<dbReference type="OrthoDB" id="3268479at2"/>
<sequence>MARRFRRTRRGVTAGLEPGEVELLVGLFEDVAGMLDEAAGAGPDAADGAVPADPLAALERQLTAEPPGPPQDPAVARLLPPASTDDDEAASDFRRFTQEGLAARKQQGLRRAAATLRRPAPLLLDDHEAQAWVRALTDVRLVLAARLGLETDDDAALVALRAEEADADDPVAWTAGVYDFLTWMQEGLTDVLLDALPAEGRRGRGTGRG</sequence>
<name>A0A3N1HU47_9ACTN</name>
<organism evidence="1 2">
    <name type="scientific">Pseudokineococcus lusitanus</name>
    <dbReference type="NCBI Taxonomy" id="763993"/>
    <lineage>
        <taxon>Bacteria</taxon>
        <taxon>Bacillati</taxon>
        <taxon>Actinomycetota</taxon>
        <taxon>Actinomycetes</taxon>
        <taxon>Kineosporiales</taxon>
        <taxon>Kineosporiaceae</taxon>
        <taxon>Pseudokineococcus</taxon>
    </lineage>
</organism>
<protein>
    <submittedName>
        <fullName evidence="1">Uncharacterized protein DUF2017</fullName>
    </submittedName>
</protein>
<dbReference type="EMBL" id="RJKN01000001">
    <property type="protein sequence ID" value="ROP45989.1"/>
    <property type="molecule type" value="Genomic_DNA"/>
</dbReference>
<gene>
    <name evidence="1" type="ORF">EDC03_0606</name>
</gene>
<dbReference type="InterPro" id="IPR018561">
    <property type="entry name" value="AosR"/>
</dbReference>